<feature type="signal peptide" evidence="1">
    <location>
        <begin position="1"/>
        <end position="25"/>
    </location>
</feature>
<keyword evidence="1" id="KW-0732">Signal</keyword>
<dbReference type="InterPro" id="IPR033954">
    <property type="entry name" value="DiS-bond_Isoase_DsbC/G"/>
</dbReference>
<comment type="function">
    <text evidence="1">Required for disulfide bond formation in some periplasmic proteins. Acts by transferring its disulfide bond to other proteins and is reduced in the process.</text>
</comment>
<keyword evidence="1" id="KW-0574">Periplasm</keyword>
<organism evidence="4 5">
    <name type="scientific">Novosphingobium album</name>
    <name type="common">ex Liu et al. 2023</name>
    <dbReference type="NCBI Taxonomy" id="3031130"/>
    <lineage>
        <taxon>Bacteria</taxon>
        <taxon>Pseudomonadati</taxon>
        <taxon>Pseudomonadota</taxon>
        <taxon>Alphaproteobacteria</taxon>
        <taxon>Sphingomonadales</taxon>
        <taxon>Sphingomonadaceae</taxon>
        <taxon>Novosphingobium</taxon>
    </lineage>
</organism>
<evidence type="ECO:0000259" key="3">
    <source>
        <dbReference type="Pfam" id="PF13098"/>
    </source>
</evidence>
<dbReference type="PANTHER" id="PTHR35272">
    <property type="entry name" value="THIOL:DISULFIDE INTERCHANGE PROTEIN DSBC-RELATED"/>
    <property type="match status" value="1"/>
</dbReference>
<dbReference type="EMBL" id="JARESE010000083">
    <property type="protein sequence ID" value="MDE8654453.1"/>
    <property type="molecule type" value="Genomic_DNA"/>
</dbReference>
<dbReference type="Pfam" id="PF10411">
    <property type="entry name" value="DsbC_N"/>
    <property type="match status" value="1"/>
</dbReference>
<evidence type="ECO:0000313" key="5">
    <source>
        <dbReference type="Proteomes" id="UP001216253"/>
    </source>
</evidence>
<evidence type="ECO:0000259" key="2">
    <source>
        <dbReference type="Pfam" id="PF10411"/>
    </source>
</evidence>
<dbReference type="RefSeq" id="WP_275230568.1">
    <property type="nucleotide sequence ID" value="NZ_JARESE010000083.1"/>
</dbReference>
<dbReference type="InterPro" id="IPR012336">
    <property type="entry name" value="Thioredoxin-like_fold"/>
</dbReference>
<dbReference type="PANTHER" id="PTHR35272:SF3">
    <property type="entry name" value="THIOL:DISULFIDE INTERCHANGE PROTEIN DSBC"/>
    <property type="match status" value="1"/>
</dbReference>
<gene>
    <name evidence="4" type="ORF">PYV00_22405</name>
</gene>
<dbReference type="SUPFAM" id="SSF52833">
    <property type="entry name" value="Thioredoxin-like"/>
    <property type="match status" value="1"/>
</dbReference>
<comment type="caution">
    <text evidence="4">The sequence shown here is derived from an EMBL/GenBank/DDBJ whole genome shotgun (WGS) entry which is preliminary data.</text>
</comment>
<dbReference type="InterPro" id="IPR018950">
    <property type="entry name" value="DiS-bond_isomerase_DsbC/G_N"/>
</dbReference>
<protein>
    <recommendedName>
        <fullName evidence="1">Thiol:disulfide interchange protein</fullName>
    </recommendedName>
</protein>
<keyword evidence="1" id="KW-0676">Redox-active center</keyword>
<reference evidence="4 5" key="1">
    <citation type="submission" date="2023-03" db="EMBL/GenBank/DDBJ databases">
        <title>NovoSphingobium album sp. nov. isolated from polycyclic aromatic hydrocarbons- and heavy-metal polluted soil.</title>
        <authorList>
            <person name="Liu Z."/>
            <person name="Wang K."/>
        </authorList>
    </citation>
    <scope>NUCLEOTIDE SEQUENCE [LARGE SCALE GENOMIC DNA]</scope>
    <source>
        <strain evidence="4 5">H3SJ31-1</strain>
    </source>
</reference>
<keyword evidence="5" id="KW-1185">Reference proteome</keyword>
<dbReference type="Proteomes" id="UP001216253">
    <property type="component" value="Unassembled WGS sequence"/>
</dbReference>
<accession>A0ABT5WX29</accession>
<comment type="subcellular location">
    <subcellularLocation>
        <location evidence="1">Periplasm</location>
    </subcellularLocation>
</comment>
<sequence length="277" mass="28746">MKTVSSSRSLFAGALLLAIPGLASAQTANAGQADADVLGIAAAEAESQLHQTFTNLKFEDFGPSPVKGPIYQASAGGRIVYYAPKSEHILFATVYDKNGINVTALAQSTRAQKQLSAIDPAKALVIGPAGAPTVIEFTDPDCPYCRALDRFWAAKAAEGKPVRRLVYFVSGTHPTAAAKAEHILCSPDPAAAFKAIYSGMAPAKLVVCDKGRAKVEADAALVAKVGVSGTPTLIVDGKLISGFQQGELEEFLVEHSAPAVKPVAVIAPATGHQPRGL</sequence>
<feature type="domain" description="Thioredoxin-like fold" evidence="3">
    <location>
        <begin position="129"/>
        <end position="238"/>
    </location>
</feature>
<comment type="similarity">
    <text evidence="1">Belongs to the thioredoxin family. DsbC subfamily.</text>
</comment>
<dbReference type="CDD" id="cd03020">
    <property type="entry name" value="DsbA_DsbC_DsbG"/>
    <property type="match status" value="1"/>
</dbReference>
<feature type="chain" id="PRO_5044985378" description="Thiol:disulfide interchange protein" evidence="1">
    <location>
        <begin position="26"/>
        <end position="277"/>
    </location>
</feature>
<evidence type="ECO:0000313" key="4">
    <source>
        <dbReference type="EMBL" id="MDE8654453.1"/>
    </source>
</evidence>
<dbReference type="InterPro" id="IPR036249">
    <property type="entry name" value="Thioredoxin-like_sf"/>
</dbReference>
<dbReference type="Gene3D" id="3.40.30.10">
    <property type="entry name" value="Glutaredoxin"/>
    <property type="match status" value="1"/>
</dbReference>
<proteinExistence type="inferred from homology"/>
<dbReference type="InterPro" id="IPR051470">
    <property type="entry name" value="Thiol:disulfide_interchange"/>
</dbReference>
<evidence type="ECO:0000256" key="1">
    <source>
        <dbReference type="RuleBase" id="RU364038"/>
    </source>
</evidence>
<name>A0ABT5WX29_9SPHN</name>
<feature type="domain" description="Disulphide bond isomerase DsbC/G N-terminal" evidence="2">
    <location>
        <begin position="42"/>
        <end position="104"/>
    </location>
</feature>
<dbReference type="Pfam" id="PF13098">
    <property type="entry name" value="Thioredoxin_2"/>
    <property type="match status" value="1"/>
</dbReference>